<evidence type="ECO:0000256" key="1">
    <source>
        <dbReference type="ARBA" id="ARBA00022448"/>
    </source>
</evidence>
<dbReference type="STRING" id="1321606.SAMD00020551_3596"/>
<dbReference type="PROSITE" id="PS50893">
    <property type="entry name" value="ABC_TRANSPORTER_2"/>
    <property type="match status" value="1"/>
</dbReference>
<proteinExistence type="predicted"/>
<feature type="domain" description="ABC transporter" evidence="4">
    <location>
        <begin position="22"/>
        <end position="255"/>
    </location>
</feature>
<keyword evidence="2" id="KW-0547">Nucleotide-binding</keyword>
<dbReference type="PANTHER" id="PTHR42711:SF1">
    <property type="entry name" value="ABC-TRANSPORT PROTEIN, ATP-BINDING COMPONENT"/>
    <property type="match status" value="1"/>
</dbReference>
<sequence>MITVENLKKEYKLVKRDPGLKGAIKSLFNRKYETKHAVKGINFTIEQGETVGYIGANGAGKSTTIKMLTGILTPTSGKVTVNGLVPYENRQKNAVNIGAVFGQRTQLFWDIPVRESYNLLKHIYEIPEQEYQETVAMFTEVLNLEPLLGIPVRQLSLGQKMRCELAAAFLHRPKVVYLDEPTIGLDIAVKVKIRKFIKEMNQRWGTTVLLTTHDMQDIEEICDRIIIIDGGTILYDGGLEQIKKQFGQQRVIHFELADKEKFVLPAALIGQAAVLPNEEETKVSLSFDHESVKSSFVISEMMSMYEIGDLNIADPKIETIVEELYNKQEKGGEHEKVLANS</sequence>
<evidence type="ECO:0000313" key="6">
    <source>
        <dbReference type="Proteomes" id="UP000031014"/>
    </source>
</evidence>
<dbReference type="Proteomes" id="UP000031014">
    <property type="component" value="Unassembled WGS sequence"/>
</dbReference>
<comment type="caution">
    <text evidence="5">The sequence shown here is derived from an EMBL/GenBank/DDBJ whole genome shotgun (WGS) entry which is preliminary data.</text>
</comment>
<evidence type="ECO:0000256" key="2">
    <source>
        <dbReference type="ARBA" id="ARBA00022741"/>
    </source>
</evidence>
<dbReference type="OrthoDB" id="9804819at2"/>
<dbReference type="EMBL" id="BASE01000083">
    <property type="protein sequence ID" value="GAM15439.1"/>
    <property type="molecule type" value="Genomic_DNA"/>
</dbReference>
<organism evidence="5 6">
    <name type="scientific">Mesobacillus selenatarsenatis (strain DSM 18680 / JCM 14380 / FERM P-15431 / SF-1)</name>
    <dbReference type="NCBI Taxonomy" id="1321606"/>
    <lineage>
        <taxon>Bacteria</taxon>
        <taxon>Bacillati</taxon>
        <taxon>Bacillota</taxon>
        <taxon>Bacilli</taxon>
        <taxon>Bacillales</taxon>
        <taxon>Bacillaceae</taxon>
        <taxon>Mesobacillus</taxon>
    </lineage>
</organism>
<keyword evidence="1" id="KW-0813">Transport</keyword>
<evidence type="ECO:0000256" key="3">
    <source>
        <dbReference type="ARBA" id="ARBA00022840"/>
    </source>
</evidence>
<dbReference type="PANTHER" id="PTHR42711">
    <property type="entry name" value="ABC TRANSPORTER ATP-BINDING PROTEIN"/>
    <property type="match status" value="1"/>
</dbReference>
<dbReference type="Gene3D" id="3.40.50.300">
    <property type="entry name" value="P-loop containing nucleotide triphosphate hydrolases"/>
    <property type="match status" value="1"/>
</dbReference>
<dbReference type="GO" id="GO:0016887">
    <property type="term" value="F:ATP hydrolysis activity"/>
    <property type="evidence" value="ECO:0007669"/>
    <property type="project" value="InterPro"/>
</dbReference>
<dbReference type="InterPro" id="IPR050763">
    <property type="entry name" value="ABC_transporter_ATP-binding"/>
</dbReference>
<dbReference type="SMART" id="SM00382">
    <property type="entry name" value="AAA"/>
    <property type="match status" value="1"/>
</dbReference>
<keyword evidence="3 5" id="KW-0067">ATP-binding</keyword>
<dbReference type="AlphaFoldDB" id="A0A0A8X869"/>
<dbReference type="GO" id="GO:0005524">
    <property type="term" value="F:ATP binding"/>
    <property type="evidence" value="ECO:0007669"/>
    <property type="project" value="UniProtKB-KW"/>
</dbReference>
<dbReference type="InterPro" id="IPR003439">
    <property type="entry name" value="ABC_transporter-like_ATP-bd"/>
</dbReference>
<keyword evidence="6" id="KW-1185">Reference proteome</keyword>
<evidence type="ECO:0000313" key="5">
    <source>
        <dbReference type="EMBL" id="GAM15439.1"/>
    </source>
</evidence>
<dbReference type="InterPro" id="IPR003593">
    <property type="entry name" value="AAA+_ATPase"/>
</dbReference>
<accession>A0A0A8X869</accession>
<name>A0A0A8X869_MESS1</name>
<dbReference type="Pfam" id="PF00005">
    <property type="entry name" value="ABC_tran"/>
    <property type="match status" value="1"/>
</dbReference>
<dbReference type="RefSeq" id="WP_041967094.1">
    <property type="nucleotide sequence ID" value="NZ_BASE01000083.1"/>
</dbReference>
<evidence type="ECO:0000259" key="4">
    <source>
        <dbReference type="PROSITE" id="PS50893"/>
    </source>
</evidence>
<dbReference type="SUPFAM" id="SSF52540">
    <property type="entry name" value="P-loop containing nucleoside triphosphate hydrolases"/>
    <property type="match status" value="1"/>
</dbReference>
<gene>
    <name evidence="5" type="ORF">SAMD00020551_3596</name>
</gene>
<reference evidence="5 6" key="1">
    <citation type="submission" date="2013-06" db="EMBL/GenBank/DDBJ databases">
        <title>Whole genome shotgun sequence of Bacillus selenatarsenatis SF-1.</title>
        <authorList>
            <person name="Kuroda M."/>
            <person name="Sei K."/>
            <person name="Yamashita M."/>
            <person name="Ike M."/>
        </authorList>
    </citation>
    <scope>NUCLEOTIDE SEQUENCE [LARGE SCALE GENOMIC DNA]</scope>
    <source>
        <strain evidence="5 6">SF-1</strain>
    </source>
</reference>
<dbReference type="InterPro" id="IPR027417">
    <property type="entry name" value="P-loop_NTPase"/>
</dbReference>
<protein>
    <submittedName>
        <fullName evidence="5">ABC transporter, ATP-binding protein</fullName>
    </submittedName>
</protein>